<sequence>MTLRRPLITVTTAAFLLVSVASTGGTATAAEVRGPASVPAAQCTYRDAFPPGGGTNTGGIPNRYQYANSPYAGARFDSCADSLQIYYGGFSNPRYAYYEIAYTYPSQLGWYRWVDRGMGRRIWSVRPPITRGDWNFKVRACANTIDSPGPGTCTAWSPQLFLHAV</sequence>
<evidence type="ECO:0000313" key="2">
    <source>
        <dbReference type="EMBL" id="OXY94698.1"/>
    </source>
</evidence>
<evidence type="ECO:0008006" key="4">
    <source>
        <dbReference type="Google" id="ProtNLM"/>
    </source>
</evidence>
<feature type="chain" id="PRO_5012692100" description="Secreted protein" evidence="1">
    <location>
        <begin position="30"/>
        <end position="165"/>
    </location>
</feature>
<reference evidence="2 3" key="1">
    <citation type="submission" date="2016-07" db="EMBL/GenBank/DDBJ databases">
        <title>Draft genome of Streptomyces diastatochromogenes.</title>
        <authorList>
            <person name="Podduturi R."/>
            <person name="Lukassen M.B."/>
            <person name="Clausen N."/>
            <person name="Nielsen J.L."/>
            <person name="Jorgensen N.O."/>
        </authorList>
    </citation>
    <scope>NUCLEOTIDE SEQUENCE [LARGE SCALE GENOMIC DNA]</scope>
    <source>
        <strain evidence="2 3">DSM 40608</strain>
    </source>
</reference>
<gene>
    <name evidence="2" type="ORF">BEK98_18605</name>
</gene>
<evidence type="ECO:0000313" key="3">
    <source>
        <dbReference type="Proteomes" id="UP000215483"/>
    </source>
</evidence>
<dbReference type="EMBL" id="MCGQ01000015">
    <property type="protein sequence ID" value="OXY94698.1"/>
    <property type="molecule type" value="Genomic_DNA"/>
</dbReference>
<keyword evidence="1" id="KW-0732">Signal</keyword>
<keyword evidence="3" id="KW-1185">Reference proteome</keyword>
<name>A0A233SGD1_STRDA</name>
<protein>
    <recommendedName>
        <fullName evidence="4">Secreted protein</fullName>
    </recommendedName>
</protein>
<evidence type="ECO:0000256" key="1">
    <source>
        <dbReference type="SAM" id="SignalP"/>
    </source>
</evidence>
<organism evidence="2 3">
    <name type="scientific">Streptomyces diastatochromogenes</name>
    <dbReference type="NCBI Taxonomy" id="42236"/>
    <lineage>
        <taxon>Bacteria</taxon>
        <taxon>Bacillati</taxon>
        <taxon>Actinomycetota</taxon>
        <taxon>Actinomycetes</taxon>
        <taxon>Kitasatosporales</taxon>
        <taxon>Streptomycetaceae</taxon>
        <taxon>Streptomyces</taxon>
    </lineage>
</organism>
<accession>A0A233SGD1</accession>
<comment type="caution">
    <text evidence="2">The sequence shown here is derived from an EMBL/GenBank/DDBJ whole genome shotgun (WGS) entry which is preliminary data.</text>
</comment>
<proteinExistence type="predicted"/>
<dbReference type="AlphaFoldDB" id="A0A233SGD1"/>
<dbReference type="Proteomes" id="UP000215483">
    <property type="component" value="Unassembled WGS sequence"/>
</dbReference>
<feature type="signal peptide" evidence="1">
    <location>
        <begin position="1"/>
        <end position="29"/>
    </location>
</feature>